<dbReference type="PROSITE" id="PS50005">
    <property type="entry name" value="TPR"/>
    <property type="match status" value="4"/>
</dbReference>
<evidence type="ECO:0000313" key="3">
    <source>
        <dbReference type="Proteomes" id="UP000198412"/>
    </source>
</evidence>
<dbReference type="InterPro" id="IPR011990">
    <property type="entry name" value="TPR-like_helical_dom_sf"/>
</dbReference>
<feature type="repeat" description="TPR" evidence="1">
    <location>
        <begin position="561"/>
        <end position="594"/>
    </location>
</feature>
<dbReference type="Pfam" id="PF12895">
    <property type="entry name" value="ANAPC3"/>
    <property type="match status" value="1"/>
</dbReference>
<evidence type="ECO:0000313" key="2">
    <source>
        <dbReference type="EMBL" id="SNR77553.1"/>
    </source>
</evidence>
<gene>
    <name evidence="2" type="ORF">SAMN04488111_3032</name>
</gene>
<feature type="repeat" description="TPR" evidence="1">
    <location>
        <begin position="670"/>
        <end position="703"/>
    </location>
</feature>
<keyword evidence="3" id="KW-1185">Reference proteome</keyword>
<dbReference type="PANTHER" id="PTHR12558:SF13">
    <property type="entry name" value="CELL DIVISION CYCLE PROTEIN 27 HOMOLOG"/>
    <property type="match status" value="1"/>
</dbReference>
<feature type="repeat" description="TPR" evidence="1">
    <location>
        <begin position="633"/>
        <end position="666"/>
    </location>
</feature>
<sequence>MQFQKIIALLDYSFKLSIFIKMNYKKIVLPIIVFFISITISAQKTAIYTNSLKEYNHAVELYQNKAFVAAQQKFNTIKNDFDNSSELKANCEYFAANCAIRLGQRNSDDLMQQFVDKYPTSTKRNSAFIDVADYYYKVGKYSYAAKWYKKVNTTNLTLKQEEDYNFKYAYSLFINKNYSAAKNYFLNLLDSQEYGAQAKYYYGFIAYNQDDYETADKYLGEVEEDTSFKKDVSYYLADMNFKLGKFQIAIDKGEPLLEKSRGLEHSEISKIVGESYFNLQKYEEAIPHLKNYKGKRGKWNNTDYYLLGYSFYKQNDFDNAVSNFNKIIGGNNAVAQNAYYHLAECYLKLEKRQEALNAFRNAANMEFEPEIKKDAWLNYAKLSYEIGNPYKSVPDVLQEYIELHPNSTHKEEINDLIISAYITSKDYKGALEFLQNKKSAKERALYQKVAFYRGTELFTEGNYDLAKESFESSLTIPLDPTFTAKATFWKGESNYRLNNFIDALADFKDFSSNYEASKTTEFKHLNYNIAYALFKQKEYGQATDEFKKYINKNTDDKIRKNDSYLRIADGYFVNSNYSSAISFYNKAIDMNGIDGDYAQFQKAICYGLTGNENLKIDELNSFLNKYLRSTYRDDAYYVLGNSYIKKGNNQLAIDSFDKLISNYKRSPLVSKALLKKGLIYYNSDQNNQALATYKTVVNRFPNTSEAKQAIKDSRQIYVDLGRVDEYAAWVKDIDFINVSDAELDNDMYESAEKQYLQNNHNKSISSFKKYLQNFPRGLHTLQAHFYLAQSLFSENKHNETIPHYKNVIDQQQNEFTESALSRLALVHLENNNWQSAIPVLERLESEADLPQNITFAQSNLMKGYYESKNYSKAVNYAEMVLRGAKLETRVKSDAHIIIARSAIKTNNEDKARNAYKEVEKIASGELKAEALYYDAYFENKDGSYRVSNQIVQKIASDYSAYKYWAAKGLLIMANNYYELNDAYQATYILESVIKNFSQFDDVVEKATSDLNKIKTEQAKTNESIKN</sequence>
<evidence type="ECO:0000256" key="1">
    <source>
        <dbReference type="PROSITE-ProRule" id="PRU00339"/>
    </source>
</evidence>
<dbReference type="Proteomes" id="UP000198412">
    <property type="component" value="Unassembled WGS sequence"/>
</dbReference>
<dbReference type="Gene3D" id="1.25.40.10">
    <property type="entry name" value="Tetratricopeptide repeat domain"/>
    <property type="match status" value="7"/>
</dbReference>
<dbReference type="SUPFAM" id="SSF48452">
    <property type="entry name" value="TPR-like"/>
    <property type="match status" value="5"/>
</dbReference>
<dbReference type="InterPro" id="IPR019734">
    <property type="entry name" value="TPR_rpt"/>
</dbReference>
<reference evidence="3" key="1">
    <citation type="submission" date="2017-06" db="EMBL/GenBank/DDBJ databases">
        <authorList>
            <person name="Varghese N."/>
            <person name="Submissions S."/>
        </authorList>
    </citation>
    <scope>NUCLEOTIDE SEQUENCE [LARGE SCALE GENOMIC DNA]</scope>
    <source>
        <strain evidence="3">DSM 27993</strain>
    </source>
</reference>
<dbReference type="SMART" id="SM00028">
    <property type="entry name" value="TPR"/>
    <property type="match status" value="11"/>
</dbReference>
<name>A0A238Z3V3_9FLAO</name>
<proteinExistence type="predicted"/>
<protein>
    <submittedName>
        <fullName evidence="2">Tetratricopeptide repeat-containing protein</fullName>
    </submittedName>
</protein>
<dbReference type="PANTHER" id="PTHR12558">
    <property type="entry name" value="CELL DIVISION CYCLE 16,23,27"/>
    <property type="match status" value="1"/>
</dbReference>
<dbReference type="AlphaFoldDB" id="A0A238Z3V3"/>
<keyword evidence="1" id="KW-0802">TPR repeat</keyword>
<dbReference type="EMBL" id="FZNX01000005">
    <property type="protein sequence ID" value="SNR77553.1"/>
    <property type="molecule type" value="Genomic_DNA"/>
</dbReference>
<organism evidence="2 3">
    <name type="scientific">Lutibacter flavus</name>
    <dbReference type="NCBI Taxonomy" id="691689"/>
    <lineage>
        <taxon>Bacteria</taxon>
        <taxon>Pseudomonadati</taxon>
        <taxon>Bacteroidota</taxon>
        <taxon>Flavobacteriia</taxon>
        <taxon>Flavobacteriales</taxon>
        <taxon>Flavobacteriaceae</taxon>
        <taxon>Lutibacter</taxon>
    </lineage>
</organism>
<feature type="repeat" description="TPR" evidence="1">
    <location>
        <begin position="336"/>
        <end position="369"/>
    </location>
</feature>
<dbReference type="Pfam" id="PF13174">
    <property type="entry name" value="TPR_6"/>
    <property type="match status" value="2"/>
</dbReference>
<accession>A0A238Z3V3</accession>